<gene>
    <name evidence="4" type="ORF">EV137_1359</name>
</gene>
<dbReference type="Pfam" id="PF07726">
    <property type="entry name" value="AAA_3"/>
    <property type="match status" value="1"/>
</dbReference>
<evidence type="ECO:0000313" key="5">
    <source>
        <dbReference type="Proteomes" id="UP000295060"/>
    </source>
</evidence>
<dbReference type="Proteomes" id="UP000295060">
    <property type="component" value="Unassembled WGS sequence"/>
</dbReference>
<feature type="domain" description="ATPase AAA-3" evidence="2">
    <location>
        <begin position="91"/>
        <end position="220"/>
    </location>
</feature>
<evidence type="ECO:0000259" key="2">
    <source>
        <dbReference type="Pfam" id="PF07726"/>
    </source>
</evidence>
<reference evidence="4 5" key="1">
    <citation type="submission" date="2019-03" db="EMBL/GenBank/DDBJ databases">
        <title>Genomic Encyclopedia of Type Strains, Phase III (KMG-III): the genomes of soil and plant-associated and newly described type strains.</title>
        <authorList>
            <person name="Whitman W."/>
        </authorList>
    </citation>
    <scope>NUCLEOTIDE SEQUENCE [LARGE SCALE GENOMIC DNA]</scope>
    <source>
        <strain evidence="4 5">VKMAc-2574</strain>
    </source>
</reference>
<dbReference type="InterPro" id="IPR027417">
    <property type="entry name" value="P-loop_NTPase"/>
</dbReference>
<organism evidence="4 5">
    <name type="scientific">Kribbella pratensis</name>
    <dbReference type="NCBI Taxonomy" id="2512112"/>
    <lineage>
        <taxon>Bacteria</taxon>
        <taxon>Bacillati</taxon>
        <taxon>Actinomycetota</taxon>
        <taxon>Actinomycetes</taxon>
        <taxon>Propionibacteriales</taxon>
        <taxon>Kribbellaceae</taxon>
        <taxon>Kribbella</taxon>
    </lineage>
</organism>
<dbReference type="InterPro" id="IPR011703">
    <property type="entry name" value="ATPase_AAA-3"/>
</dbReference>
<feature type="region of interest" description="Disordered" evidence="1">
    <location>
        <begin position="1"/>
        <end position="27"/>
    </location>
</feature>
<proteinExistence type="predicted"/>
<dbReference type="SUPFAM" id="SSF52540">
    <property type="entry name" value="P-loop containing nucleoside triphosphate hydrolases"/>
    <property type="match status" value="1"/>
</dbReference>
<evidence type="ECO:0000259" key="3">
    <source>
        <dbReference type="Pfam" id="PF17863"/>
    </source>
</evidence>
<dbReference type="Pfam" id="PF17863">
    <property type="entry name" value="AAA_lid_2"/>
    <property type="match status" value="1"/>
</dbReference>
<dbReference type="Gene3D" id="3.40.50.300">
    <property type="entry name" value="P-loop containing nucleotide triphosphate hydrolases"/>
    <property type="match status" value="1"/>
</dbReference>
<keyword evidence="5" id="KW-1185">Reference proteome</keyword>
<comment type="caution">
    <text evidence="4">The sequence shown here is derived from an EMBL/GenBank/DDBJ whole genome shotgun (WGS) entry which is preliminary data.</text>
</comment>
<dbReference type="InterPro" id="IPR050764">
    <property type="entry name" value="CbbQ/NirQ/NorQ/GpvN"/>
</dbReference>
<dbReference type="PIRSF" id="PIRSF002849">
    <property type="entry name" value="AAA_ATPase_chaperone_MoxR_prd"/>
    <property type="match status" value="1"/>
</dbReference>
<evidence type="ECO:0000256" key="1">
    <source>
        <dbReference type="SAM" id="MobiDB-lite"/>
    </source>
</evidence>
<dbReference type="EMBL" id="SODU01000001">
    <property type="protein sequence ID" value="TDW94060.1"/>
    <property type="molecule type" value="Genomic_DNA"/>
</dbReference>
<protein>
    <submittedName>
        <fullName evidence="4">MoxR-like ATPase</fullName>
    </submittedName>
</protein>
<dbReference type="InterPro" id="IPR041628">
    <property type="entry name" value="ChlI/MoxR_AAA_lid"/>
</dbReference>
<dbReference type="PANTHER" id="PTHR42759:SF5">
    <property type="entry name" value="METHANOL DEHYDROGENASE REGULATOR"/>
    <property type="match status" value="1"/>
</dbReference>
<name>A0ABY2FN81_9ACTN</name>
<feature type="domain" description="ChlI/MoxR AAA lid" evidence="3">
    <location>
        <begin position="284"/>
        <end position="343"/>
    </location>
</feature>
<dbReference type="PANTHER" id="PTHR42759">
    <property type="entry name" value="MOXR FAMILY PROTEIN"/>
    <property type="match status" value="1"/>
</dbReference>
<dbReference type="Gene3D" id="1.10.8.80">
    <property type="entry name" value="Magnesium chelatase subunit I, C-Terminal domain"/>
    <property type="match status" value="1"/>
</dbReference>
<sequence>MNPDMNTETPGNETPAALGPTPTAGENVSAVNEWGGHRVSTTATSSPLAGAGDFDELSEVAGRVRRAMEQVIEGKPDVVEVAITVLLAEGHLLIEDVPGVGKTMLAKALAKSIDCTVRRIQFTPDLLPSDITGVSVFNQEIRDFEFKPGAVFANIVVGDEINRASPKTQAALLESMEERQVTVDTTTYHLESPFMVIATQNPIEMEGTYPLPEAQRDRFMARVSMGYPEPAAELRMLDGHAADDPLANLQPVTDGQQILRLVKTVQSVHVSESVKEYAVALVGATRRSQELRLGASPRSTLHLIRAARAAAALDAREFVLPDDIQELAVPVLAHRVLPAAEAHLGGRGAADIISGLVASVPLPRTRRD</sequence>
<evidence type="ECO:0000313" key="4">
    <source>
        <dbReference type="EMBL" id="TDW94060.1"/>
    </source>
</evidence>
<feature type="compositionally biased region" description="Polar residues" evidence="1">
    <location>
        <begin position="1"/>
        <end position="12"/>
    </location>
</feature>
<accession>A0ABY2FN81</accession>
<dbReference type="CDD" id="cd00009">
    <property type="entry name" value="AAA"/>
    <property type="match status" value="1"/>
</dbReference>